<feature type="compositionally biased region" description="Low complexity" evidence="1">
    <location>
        <begin position="67"/>
        <end position="77"/>
    </location>
</feature>
<protein>
    <submittedName>
        <fullName evidence="2">Uncharacterized protein</fullName>
    </submittedName>
</protein>
<proteinExistence type="predicted"/>
<feature type="compositionally biased region" description="Low complexity" evidence="1">
    <location>
        <begin position="109"/>
        <end position="120"/>
    </location>
</feature>
<organism evidence="2 3">
    <name type="scientific">Letharia columbiana</name>
    <dbReference type="NCBI Taxonomy" id="112416"/>
    <lineage>
        <taxon>Eukaryota</taxon>
        <taxon>Fungi</taxon>
        <taxon>Dikarya</taxon>
        <taxon>Ascomycota</taxon>
        <taxon>Pezizomycotina</taxon>
        <taxon>Lecanoromycetes</taxon>
        <taxon>OSLEUM clade</taxon>
        <taxon>Lecanoromycetidae</taxon>
        <taxon>Lecanorales</taxon>
        <taxon>Lecanorineae</taxon>
        <taxon>Parmeliaceae</taxon>
        <taxon>Letharia</taxon>
    </lineage>
</organism>
<dbReference type="RefSeq" id="XP_037160058.1">
    <property type="nucleotide sequence ID" value="XM_037313009.1"/>
</dbReference>
<evidence type="ECO:0000313" key="2">
    <source>
        <dbReference type="EMBL" id="KAF6230590.1"/>
    </source>
</evidence>
<dbReference type="EMBL" id="JACCJC010000066">
    <property type="protein sequence ID" value="KAF6230590.1"/>
    <property type="molecule type" value="Genomic_DNA"/>
</dbReference>
<comment type="caution">
    <text evidence="2">The sequence shown here is derived from an EMBL/GenBank/DDBJ whole genome shotgun (WGS) entry which is preliminary data.</text>
</comment>
<sequence>MPVIPQSAPSVPEQPTPELPKPTLQLPEQPVIPQSAPSVPEQPTLPEQPTVPQLSELPQQPTPQVPEPTLQLPEQPVILQSAPSVPQQPTPQVPEQPVIPEQPTPELPEQPTLQLPKPTLQLPEQPPLQLSEQSMPVIPQSAPSVPEQTVISQDYWPSISQLEKLFLGQVLLMAEDDTTCGPNAIVVTGSRIKPVEDTSLDKAAKRCYRLRTSTASHQLSNSRNLSCKCIETYHWRTYLVLPPRHCQSIAPTYTRSTHPSRTADKRVI</sequence>
<accession>A0A8H6FL75</accession>
<evidence type="ECO:0000256" key="1">
    <source>
        <dbReference type="SAM" id="MobiDB-lite"/>
    </source>
</evidence>
<name>A0A8H6FL75_9LECA</name>
<dbReference type="Proteomes" id="UP000578531">
    <property type="component" value="Unassembled WGS sequence"/>
</dbReference>
<evidence type="ECO:0000313" key="3">
    <source>
        <dbReference type="Proteomes" id="UP000578531"/>
    </source>
</evidence>
<feature type="region of interest" description="Disordered" evidence="1">
    <location>
        <begin position="1"/>
        <end position="120"/>
    </location>
</feature>
<reference evidence="2 3" key="1">
    <citation type="journal article" date="2020" name="Genomics">
        <title>Complete, high-quality genomes from long-read metagenomic sequencing of two wolf lichen thalli reveals enigmatic genome architecture.</title>
        <authorList>
            <person name="McKenzie S.K."/>
            <person name="Walston R.F."/>
            <person name="Allen J.L."/>
        </authorList>
    </citation>
    <scope>NUCLEOTIDE SEQUENCE [LARGE SCALE GENOMIC DNA]</scope>
    <source>
        <strain evidence="2">WasteWater2</strain>
    </source>
</reference>
<dbReference type="GeneID" id="59292771"/>
<dbReference type="AlphaFoldDB" id="A0A8H6FL75"/>
<gene>
    <name evidence="2" type="ORF">HO173_011127</name>
</gene>
<keyword evidence="3" id="KW-1185">Reference proteome</keyword>